<dbReference type="Gene3D" id="3.20.20.10">
    <property type="entry name" value="Alanine racemase"/>
    <property type="match status" value="1"/>
</dbReference>
<dbReference type="RefSeq" id="WP_128194657.1">
    <property type="nucleotide sequence ID" value="NZ_SACT01000001.1"/>
</dbReference>
<dbReference type="PANTHER" id="PTHR43727:SF2">
    <property type="entry name" value="GROUP IV DECARBOXYLASE"/>
    <property type="match status" value="1"/>
</dbReference>
<dbReference type="PRINTS" id="PR01179">
    <property type="entry name" value="ODADCRBXLASE"/>
</dbReference>
<dbReference type="InterPro" id="IPR000183">
    <property type="entry name" value="Orn/DAP/Arg_de-COase"/>
</dbReference>
<dbReference type="InterPro" id="IPR009006">
    <property type="entry name" value="Ala_racemase/Decarboxylase_C"/>
</dbReference>
<dbReference type="NCBIfam" id="TIGR03099">
    <property type="entry name" value="dCO2ase_PEP1"/>
    <property type="match status" value="1"/>
</dbReference>
<dbReference type="EMBL" id="SACT01000001">
    <property type="protein sequence ID" value="RVT53476.1"/>
    <property type="molecule type" value="Genomic_DNA"/>
</dbReference>
<dbReference type="OrthoDB" id="9802147at2"/>
<dbReference type="SUPFAM" id="SSF51419">
    <property type="entry name" value="PLP-binding barrel"/>
    <property type="match status" value="1"/>
</dbReference>
<dbReference type="CDD" id="cd06839">
    <property type="entry name" value="PLPDE_III_Btrk_like"/>
    <property type="match status" value="1"/>
</dbReference>
<dbReference type="PANTHER" id="PTHR43727">
    <property type="entry name" value="DIAMINOPIMELATE DECARBOXYLASE"/>
    <property type="match status" value="1"/>
</dbReference>
<feature type="modified residue" description="N6-(pyridoxal phosphate)lysine" evidence="3">
    <location>
        <position position="78"/>
    </location>
</feature>
<evidence type="ECO:0000259" key="4">
    <source>
        <dbReference type="Pfam" id="PF02784"/>
    </source>
</evidence>
<keyword evidence="2 3" id="KW-0663">Pyridoxal phosphate</keyword>
<gene>
    <name evidence="5" type="ORF">ENE75_00805</name>
</gene>
<sequence length="423" mass="44310">MTPPTSEPTRSAPVHAPSQHFPVTPGGDLLVGGIPLTRLAERVGSTPFYAYSRELLRQRVTELRAALPAAVELHYAMKANPMPAVVGFMAGLVNGIDVASAGELKVALDAGADPKDISFAGPGKRDAELRQALAAGVLVNVESLRELRVLAELQQALGLSARVALRVNPDFELKGSGMKMGGGPKQFGIDVDQVGAAMDLVRAGGLGFEGFHLFAGSQNLRAESICEAQRKSYELALRLAEGAPTPVKFLNLGGGFGIPYFPGEQRLDLAPIGANLDDICARAKTQLPLAAIVIELGRYFVGEAGLYVTRIVDRKVSCGQVFLVCDGGLNHHLSASGNFGQVIRKNYPATLVTRSGSSAEGGAREVASVVGPLCTPLDLLADRMNLPVAEVGDLAVIFQSGAYGASASPQAFLGHPVVTEVLV</sequence>
<protein>
    <submittedName>
        <fullName evidence="5">Pyridoxal-dependent decarboxylase, exosortase A system-associated</fullName>
    </submittedName>
</protein>
<accession>A0A437JZF5</accession>
<feature type="domain" description="Orn/DAP/Arg decarboxylase 2 N-terminal" evidence="4">
    <location>
        <begin position="56"/>
        <end position="302"/>
    </location>
</feature>
<dbReference type="AlphaFoldDB" id="A0A437JZF5"/>
<dbReference type="InterPro" id="IPR022644">
    <property type="entry name" value="De-COase2_N"/>
</dbReference>
<dbReference type="InterPro" id="IPR002433">
    <property type="entry name" value="Orn_de-COase"/>
</dbReference>
<comment type="cofactor">
    <cofactor evidence="1 3">
        <name>pyridoxal 5'-phosphate</name>
        <dbReference type="ChEBI" id="CHEBI:597326"/>
    </cofactor>
</comment>
<dbReference type="GO" id="GO:0008836">
    <property type="term" value="F:diaminopimelate decarboxylase activity"/>
    <property type="evidence" value="ECO:0007669"/>
    <property type="project" value="TreeGrafter"/>
</dbReference>
<keyword evidence="6" id="KW-1185">Reference proteome</keyword>
<organism evidence="5 6">
    <name type="scientific">Rubrivivax albus</name>
    <dbReference type="NCBI Taxonomy" id="2499835"/>
    <lineage>
        <taxon>Bacteria</taxon>
        <taxon>Pseudomonadati</taxon>
        <taxon>Pseudomonadota</taxon>
        <taxon>Betaproteobacteria</taxon>
        <taxon>Burkholderiales</taxon>
        <taxon>Sphaerotilaceae</taxon>
        <taxon>Rubrivivax</taxon>
    </lineage>
</organism>
<dbReference type="GO" id="GO:0009089">
    <property type="term" value="P:lysine biosynthetic process via diaminopimelate"/>
    <property type="evidence" value="ECO:0007669"/>
    <property type="project" value="TreeGrafter"/>
</dbReference>
<dbReference type="PRINTS" id="PR01182">
    <property type="entry name" value="ORNDCRBXLASE"/>
</dbReference>
<name>A0A437JZF5_9BURK</name>
<feature type="active site" description="Proton donor" evidence="3">
    <location>
        <position position="374"/>
    </location>
</feature>
<evidence type="ECO:0000313" key="5">
    <source>
        <dbReference type="EMBL" id="RVT53476.1"/>
    </source>
</evidence>
<dbReference type="InterPro" id="IPR017530">
    <property type="entry name" value="DCO2ase_PEP1"/>
</dbReference>
<dbReference type="Pfam" id="PF02784">
    <property type="entry name" value="Orn_Arg_deC_N"/>
    <property type="match status" value="1"/>
</dbReference>
<dbReference type="SUPFAM" id="SSF50621">
    <property type="entry name" value="Alanine racemase C-terminal domain-like"/>
    <property type="match status" value="1"/>
</dbReference>
<dbReference type="InterPro" id="IPR029066">
    <property type="entry name" value="PLP-binding_barrel"/>
</dbReference>
<proteinExistence type="predicted"/>
<comment type="caution">
    <text evidence="5">The sequence shown here is derived from an EMBL/GenBank/DDBJ whole genome shotgun (WGS) entry which is preliminary data.</text>
</comment>
<dbReference type="Proteomes" id="UP000288178">
    <property type="component" value="Unassembled WGS sequence"/>
</dbReference>
<dbReference type="GO" id="GO:0006596">
    <property type="term" value="P:polyamine biosynthetic process"/>
    <property type="evidence" value="ECO:0007669"/>
    <property type="project" value="InterPro"/>
</dbReference>
<evidence type="ECO:0000313" key="6">
    <source>
        <dbReference type="Proteomes" id="UP000288178"/>
    </source>
</evidence>
<dbReference type="Gene3D" id="2.40.37.10">
    <property type="entry name" value="Lyase, Ornithine Decarboxylase, Chain A, domain 1"/>
    <property type="match status" value="1"/>
</dbReference>
<evidence type="ECO:0000256" key="2">
    <source>
        <dbReference type="ARBA" id="ARBA00022898"/>
    </source>
</evidence>
<reference evidence="5 6" key="1">
    <citation type="submission" date="2019-01" db="EMBL/GenBank/DDBJ databases">
        <authorList>
            <person name="Chen W.-M."/>
        </authorList>
    </citation>
    <scope>NUCLEOTIDE SEQUENCE [LARGE SCALE GENOMIC DNA]</scope>
    <source>
        <strain evidence="5 6">ICH-3</strain>
    </source>
</reference>
<evidence type="ECO:0000256" key="1">
    <source>
        <dbReference type="ARBA" id="ARBA00001933"/>
    </source>
</evidence>
<evidence type="ECO:0000256" key="3">
    <source>
        <dbReference type="PIRSR" id="PIRSR600183-50"/>
    </source>
</evidence>